<evidence type="ECO:0000313" key="2">
    <source>
        <dbReference type="EnsemblPlants" id="PGSC0003DMT400029307"/>
    </source>
</evidence>
<dbReference type="ExpressionAtlas" id="M1ASK1">
    <property type="expression patterns" value="baseline"/>
</dbReference>
<reference evidence="3" key="1">
    <citation type="journal article" date="2011" name="Nature">
        <title>Genome sequence and analysis of the tuber crop potato.</title>
        <authorList>
            <consortium name="The Potato Genome Sequencing Consortium"/>
        </authorList>
    </citation>
    <scope>NUCLEOTIDE SEQUENCE [LARGE SCALE GENOMIC DNA]</scope>
    <source>
        <strain evidence="3">cv. DM1-3 516 R44</strain>
    </source>
</reference>
<sequence length="236" mass="26305">MALQLPFPLLSSSLSSFPLLSSSHCKIYSIPFTHKPLLSSSNVQILGFSSRSTSLGPLFVSKEDTQLTNEEESSISTATQQDDDDPDPESLEYVSQIKRALELLKRNRDMLFGEVKLTIMIEDPRDVERRRLLGIDDENAPTRDDLAACLEEINEGKVPKDRVALQMLAEEMNSWPNLEVEASKQNKSRSLYAKATDTGIDPKEAAKRLKIDWDSAAEIEEAADSDEPDIPPVLGR</sequence>
<dbReference type="GO" id="GO:0048564">
    <property type="term" value="P:photosystem I assembly"/>
    <property type="evidence" value="ECO:0007669"/>
    <property type="project" value="InterPro"/>
</dbReference>
<dbReference type="EnsemblPlants" id="PGSC0003DMT400029307">
    <property type="protein sequence ID" value="PGSC0003DMT400029307"/>
    <property type="gene ID" value="PGSC0003DMG402011260"/>
</dbReference>
<dbReference type="Gramene" id="PGSC0003DMT400029307">
    <property type="protein sequence ID" value="PGSC0003DMT400029307"/>
    <property type="gene ID" value="PGSC0003DMG402011260"/>
</dbReference>
<evidence type="ECO:0000256" key="1">
    <source>
        <dbReference type="SAM" id="MobiDB-lite"/>
    </source>
</evidence>
<dbReference type="GO" id="GO:0080183">
    <property type="term" value="P:response to photooxidative stress"/>
    <property type="evidence" value="ECO:0007669"/>
    <property type="project" value="InterPro"/>
</dbReference>
<protein>
    <recommendedName>
        <fullName evidence="4">Ycf3-interacting protein 1, chloroplastic</fullName>
    </recommendedName>
</protein>
<feature type="region of interest" description="Disordered" evidence="1">
    <location>
        <begin position="63"/>
        <end position="89"/>
    </location>
</feature>
<organism evidence="2 3">
    <name type="scientific">Solanum tuberosum</name>
    <name type="common">Potato</name>
    <dbReference type="NCBI Taxonomy" id="4113"/>
    <lineage>
        <taxon>Eukaryota</taxon>
        <taxon>Viridiplantae</taxon>
        <taxon>Streptophyta</taxon>
        <taxon>Embryophyta</taxon>
        <taxon>Tracheophyta</taxon>
        <taxon>Spermatophyta</taxon>
        <taxon>Magnoliopsida</taxon>
        <taxon>eudicotyledons</taxon>
        <taxon>Gunneridae</taxon>
        <taxon>Pentapetalae</taxon>
        <taxon>asterids</taxon>
        <taxon>lamiids</taxon>
        <taxon>Solanales</taxon>
        <taxon>Solanaceae</taxon>
        <taxon>Solanoideae</taxon>
        <taxon>Solaneae</taxon>
        <taxon>Solanum</taxon>
    </lineage>
</organism>
<name>M1ASK1_SOLTU</name>
<dbReference type="OrthoDB" id="2018626at2759"/>
<dbReference type="InterPro" id="IPR040340">
    <property type="entry name" value="CEST/Y3IP1"/>
</dbReference>
<dbReference type="AlphaFoldDB" id="M1ASK1"/>
<evidence type="ECO:0000313" key="3">
    <source>
        <dbReference type="Proteomes" id="UP000011115"/>
    </source>
</evidence>
<dbReference type="Proteomes" id="UP000011115">
    <property type="component" value="Unassembled WGS sequence"/>
</dbReference>
<gene>
    <name evidence="2" type="primary">LOC102597753</name>
</gene>
<dbReference type="PANTHER" id="PTHR33672:SF3">
    <property type="entry name" value="YCF3-INTERACTING PROTEIN 1, CHLOROPLASTIC"/>
    <property type="match status" value="1"/>
</dbReference>
<proteinExistence type="predicted"/>
<accession>M1ASK1</accession>
<dbReference type="GO" id="GO:0009535">
    <property type="term" value="C:chloroplast thylakoid membrane"/>
    <property type="evidence" value="ECO:0007669"/>
    <property type="project" value="InterPro"/>
</dbReference>
<keyword evidence="3" id="KW-1185">Reference proteome</keyword>
<dbReference type="PANTHER" id="PTHR33672">
    <property type="entry name" value="YCF3-INTERACTING PROTEIN 1, CHLOROPLASTIC"/>
    <property type="match status" value="1"/>
</dbReference>
<evidence type="ECO:0008006" key="4">
    <source>
        <dbReference type="Google" id="ProtNLM"/>
    </source>
</evidence>
<reference evidence="2" key="2">
    <citation type="submission" date="2015-06" db="UniProtKB">
        <authorList>
            <consortium name="EnsemblPlants"/>
        </authorList>
    </citation>
    <scope>IDENTIFICATION</scope>
    <source>
        <strain evidence="2">DM1-3 516 R44</strain>
    </source>
</reference>